<gene>
    <name evidence="1" type="ORF">SAMN04488123_106124</name>
</gene>
<accession>A0A1G8NM36</accession>
<dbReference type="RefSeq" id="WP_176764680.1">
    <property type="nucleotide sequence ID" value="NZ_FNEN01000006.1"/>
</dbReference>
<keyword evidence="2" id="KW-1185">Reference proteome</keyword>
<proteinExistence type="predicted"/>
<reference evidence="1 2" key="1">
    <citation type="submission" date="2016-10" db="EMBL/GenBank/DDBJ databases">
        <authorList>
            <person name="de Groot N.N."/>
        </authorList>
    </citation>
    <scope>NUCLEOTIDE SEQUENCE [LARGE SCALE GENOMIC DNA]</scope>
    <source>
        <strain evidence="1 2">DSM 21771</strain>
    </source>
</reference>
<name>A0A1G8NM36_9BACI</name>
<organism evidence="1 2">
    <name type="scientific">Natribacillus halophilus</name>
    <dbReference type="NCBI Taxonomy" id="549003"/>
    <lineage>
        <taxon>Bacteria</taxon>
        <taxon>Bacillati</taxon>
        <taxon>Bacillota</taxon>
        <taxon>Bacilli</taxon>
        <taxon>Bacillales</taxon>
        <taxon>Bacillaceae</taxon>
        <taxon>Natribacillus</taxon>
    </lineage>
</organism>
<dbReference type="Proteomes" id="UP000198853">
    <property type="component" value="Unassembled WGS sequence"/>
</dbReference>
<dbReference type="AlphaFoldDB" id="A0A1G8NM36"/>
<protein>
    <submittedName>
        <fullName evidence="1">Uncharacterized protein</fullName>
    </submittedName>
</protein>
<dbReference type="EMBL" id="FNEN01000006">
    <property type="protein sequence ID" value="SDI80570.1"/>
    <property type="molecule type" value="Genomic_DNA"/>
</dbReference>
<evidence type="ECO:0000313" key="2">
    <source>
        <dbReference type="Proteomes" id="UP000198853"/>
    </source>
</evidence>
<sequence length="53" mass="6082">MMAEECSQTLVKEFEEALHRPLTEEETDFLAWVGGEHERSAVRYDACSETMTS</sequence>
<evidence type="ECO:0000313" key="1">
    <source>
        <dbReference type="EMBL" id="SDI80570.1"/>
    </source>
</evidence>